<dbReference type="InterPro" id="IPR025476">
    <property type="entry name" value="Helitron_helicase-like"/>
</dbReference>
<dbReference type="OrthoDB" id="10055660at2759"/>
<organism evidence="4">
    <name type="scientific">Onchocerca ochengi</name>
    <name type="common">Filarial nematode worm</name>
    <dbReference type="NCBI Taxonomy" id="42157"/>
    <lineage>
        <taxon>Eukaryota</taxon>
        <taxon>Metazoa</taxon>
        <taxon>Ecdysozoa</taxon>
        <taxon>Nematoda</taxon>
        <taxon>Chromadorea</taxon>
        <taxon>Rhabditida</taxon>
        <taxon>Spirurina</taxon>
        <taxon>Spiruromorpha</taxon>
        <taxon>Filarioidea</taxon>
        <taxon>Onchocercidae</taxon>
        <taxon>Onchocerca</taxon>
    </lineage>
</organism>
<dbReference type="Pfam" id="PF14214">
    <property type="entry name" value="Helitron_like_N"/>
    <property type="match status" value="1"/>
</dbReference>
<protein>
    <submittedName>
        <fullName evidence="4">Helitron_like_N domain-containing protein</fullName>
    </submittedName>
</protein>
<reference evidence="2 3" key="2">
    <citation type="submission" date="2018-08" db="EMBL/GenBank/DDBJ databases">
        <authorList>
            <person name="Laetsch R D."/>
            <person name="Stevens L."/>
            <person name="Kumar S."/>
            <person name="Blaxter L. M."/>
        </authorList>
    </citation>
    <scope>NUCLEOTIDE SEQUENCE [LARGE SCALE GENOMIC DNA]</scope>
</reference>
<sequence>MLRRRSNLGRCTCRTEALRRLIANQAGRRASADRKKKRMFQMGAEQNVARLENAQLRGPDLLVTLTCNPAWDDIPKTLPKQSPMDRYGIIAHVFRQKLKSLMDFMVNMEYLDLCAAGCAQ</sequence>
<dbReference type="Proteomes" id="UP000271087">
    <property type="component" value="Unassembled WGS sequence"/>
</dbReference>
<gene>
    <name evidence="2" type="ORF">NOO_LOCUS4465</name>
</gene>
<dbReference type="AlphaFoldDB" id="A0A182E8V9"/>
<proteinExistence type="predicted"/>
<dbReference type="WBParaSite" id="nOo.2.0.1.t04465-RA">
    <property type="protein sequence ID" value="nOo.2.0.1.t04465-RA"/>
    <property type="gene ID" value="nOo.2.0.1.g04465"/>
</dbReference>
<keyword evidence="3" id="KW-1185">Reference proteome</keyword>
<name>A0A182E8V9_ONCOC</name>
<evidence type="ECO:0000313" key="4">
    <source>
        <dbReference type="WBParaSite" id="nOo.2.0.1.t04465-RA"/>
    </source>
</evidence>
<dbReference type="EMBL" id="UYRW01001011">
    <property type="protein sequence ID" value="VDK73129.1"/>
    <property type="molecule type" value="Genomic_DNA"/>
</dbReference>
<feature type="domain" description="Helitron helicase-like" evidence="1">
    <location>
        <begin position="55"/>
        <end position="111"/>
    </location>
</feature>
<accession>A0A182E8V9</accession>
<evidence type="ECO:0000313" key="3">
    <source>
        <dbReference type="Proteomes" id="UP000271087"/>
    </source>
</evidence>
<reference evidence="4" key="1">
    <citation type="submission" date="2016-06" db="UniProtKB">
        <authorList>
            <consortium name="WormBaseParasite"/>
        </authorList>
    </citation>
    <scope>IDENTIFICATION</scope>
</reference>
<evidence type="ECO:0000259" key="1">
    <source>
        <dbReference type="Pfam" id="PF14214"/>
    </source>
</evidence>
<evidence type="ECO:0000313" key="2">
    <source>
        <dbReference type="EMBL" id="VDK73129.1"/>
    </source>
</evidence>
<dbReference type="STRING" id="42157.A0A182E8V9"/>